<reference evidence="1 2" key="1">
    <citation type="submission" date="2021-06" db="EMBL/GenBank/DDBJ databases">
        <title>Caerostris extrusa draft genome.</title>
        <authorList>
            <person name="Kono N."/>
            <person name="Arakawa K."/>
        </authorList>
    </citation>
    <scope>NUCLEOTIDE SEQUENCE [LARGE SCALE GENOMIC DNA]</scope>
</reference>
<evidence type="ECO:0000313" key="1">
    <source>
        <dbReference type="EMBL" id="GIZ00633.1"/>
    </source>
</evidence>
<gene>
    <name evidence="1" type="ORF">CEXT_110731</name>
</gene>
<keyword evidence="2" id="KW-1185">Reference proteome</keyword>
<name>A0AAV4Y0G9_CAEEX</name>
<comment type="caution">
    <text evidence="1">The sequence shown here is derived from an EMBL/GenBank/DDBJ whole genome shotgun (WGS) entry which is preliminary data.</text>
</comment>
<dbReference type="EMBL" id="BPLR01018570">
    <property type="protein sequence ID" value="GIZ00633.1"/>
    <property type="molecule type" value="Genomic_DNA"/>
</dbReference>
<dbReference type="AlphaFoldDB" id="A0AAV4Y0G9"/>
<evidence type="ECO:0000313" key="2">
    <source>
        <dbReference type="Proteomes" id="UP001054945"/>
    </source>
</evidence>
<accession>A0AAV4Y0G9</accession>
<protein>
    <submittedName>
        <fullName evidence="1">Uncharacterized protein</fullName>
    </submittedName>
</protein>
<proteinExistence type="predicted"/>
<organism evidence="1 2">
    <name type="scientific">Caerostris extrusa</name>
    <name type="common">Bark spider</name>
    <name type="synonym">Caerostris bankana</name>
    <dbReference type="NCBI Taxonomy" id="172846"/>
    <lineage>
        <taxon>Eukaryota</taxon>
        <taxon>Metazoa</taxon>
        <taxon>Ecdysozoa</taxon>
        <taxon>Arthropoda</taxon>
        <taxon>Chelicerata</taxon>
        <taxon>Arachnida</taxon>
        <taxon>Araneae</taxon>
        <taxon>Araneomorphae</taxon>
        <taxon>Entelegynae</taxon>
        <taxon>Araneoidea</taxon>
        <taxon>Araneidae</taxon>
        <taxon>Caerostris</taxon>
    </lineage>
</organism>
<dbReference type="Proteomes" id="UP001054945">
    <property type="component" value="Unassembled WGS sequence"/>
</dbReference>
<sequence>MDTFSWQLRICQVSKHRIDDFLFGSGTRVGLVHTRCTERSFPDSGKPKTGEIGGEVWGREDISVFSVYQGEESFGARIPSGKHGRRSFCRTQVLSNLEVLVQVLIPLQKSMF</sequence>